<keyword evidence="1" id="KW-0175">Coiled coil</keyword>
<name>A0ABS0GU10_9ACTN</name>
<gene>
    <name evidence="2" type="ORF">I0C86_12120</name>
</gene>
<dbReference type="RefSeq" id="WP_196201325.1">
    <property type="nucleotide sequence ID" value="NZ_JADPUN010000129.1"/>
</dbReference>
<sequence>MSICQFRAEATIGDATHDVTLLYEGFGPDTGDGAGWMIDMPVVLSLVAACEAGTIGPDDLRTALQQMMAGFRERSGCCPRCDEATESYATAMRQYEEALEQEERQQAALTPESHPFIVSSSGKVHAWNCRSQPREPQVQHPGRTLQEYVHEGHGFYGMLGLRSSGASTRMTPGELTAWLARRQSPPKRCKLCEPALPGAYGSQASDVEAGARA</sequence>
<keyword evidence="3" id="KW-1185">Reference proteome</keyword>
<reference evidence="2 3" key="1">
    <citation type="submission" date="2020-11" db="EMBL/GenBank/DDBJ databases">
        <title>A novel isolate from a Black sea contaminated sediment with potential to produce alkanes: Plantactinospora alkalitolerans sp. nov.</title>
        <authorList>
            <person name="Carro L."/>
            <person name="Veyisoglu A."/>
            <person name="Guven K."/>
            <person name="Schumann P."/>
            <person name="Klenk H.-P."/>
            <person name="Sahin N."/>
        </authorList>
    </citation>
    <scope>NUCLEOTIDE SEQUENCE [LARGE SCALE GENOMIC DNA]</scope>
    <source>
        <strain evidence="2 3">S1510</strain>
    </source>
</reference>
<evidence type="ECO:0000313" key="3">
    <source>
        <dbReference type="Proteomes" id="UP000638560"/>
    </source>
</evidence>
<evidence type="ECO:0000313" key="2">
    <source>
        <dbReference type="EMBL" id="MBF9129697.1"/>
    </source>
</evidence>
<accession>A0ABS0GU10</accession>
<organism evidence="2 3">
    <name type="scientific">Plantactinospora alkalitolerans</name>
    <dbReference type="NCBI Taxonomy" id="2789879"/>
    <lineage>
        <taxon>Bacteria</taxon>
        <taxon>Bacillati</taxon>
        <taxon>Actinomycetota</taxon>
        <taxon>Actinomycetes</taxon>
        <taxon>Micromonosporales</taxon>
        <taxon>Micromonosporaceae</taxon>
        <taxon>Plantactinospora</taxon>
    </lineage>
</organism>
<feature type="coiled-coil region" evidence="1">
    <location>
        <begin position="81"/>
        <end position="108"/>
    </location>
</feature>
<dbReference type="Proteomes" id="UP000638560">
    <property type="component" value="Unassembled WGS sequence"/>
</dbReference>
<protein>
    <submittedName>
        <fullName evidence="2">Uncharacterized protein</fullName>
    </submittedName>
</protein>
<comment type="caution">
    <text evidence="2">The sequence shown here is derived from an EMBL/GenBank/DDBJ whole genome shotgun (WGS) entry which is preliminary data.</text>
</comment>
<evidence type="ECO:0000256" key="1">
    <source>
        <dbReference type="SAM" id="Coils"/>
    </source>
</evidence>
<proteinExistence type="predicted"/>
<dbReference type="EMBL" id="JADPUN010000129">
    <property type="protein sequence ID" value="MBF9129697.1"/>
    <property type="molecule type" value="Genomic_DNA"/>
</dbReference>